<evidence type="ECO:0000313" key="8">
    <source>
        <dbReference type="EMBL" id="CAA7037825.1"/>
    </source>
</evidence>
<keyword evidence="4" id="KW-0833">Ubl conjugation pathway</keyword>
<dbReference type="InterPro" id="IPR057734">
    <property type="entry name" value="UBE2O-like_SH3-C"/>
</dbReference>
<accession>A0A6D2JA73</accession>
<dbReference type="Pfam" id="PF23044">
    <property type="entry name" value="SH3-C_UBE2O"/>
    <property type="match status" value="1"/>
</dbReference>
<evidence type="ECO:0000256" key="1">
    <source>
        <dbReference type="ARBA" id="ARBA00012486"/>
    </source>
</evidence>
<dbReference type="CDD" id="cd23837">
    <property type="entry name" value="UBCc_UBE2O"/>
    <property type="match status" value="1"/>
</dbReference>
<dbReference type="OrthoDB" id="47801at2759"/>
<sequence>MVRWKFLSDEGKSDSSSFRANLLWQRKHLSSSSRSEVSSIRSYHTVRSFSFKILLVHIRKATPFLIQVCLRHLKTMDMALTDSDWDSSSDSGSSEHEEAEFSYGGRAQNIFSNLEETIGKIDEFLSFERGFLYGDIVRSSTEPSGQTGRVINIDMSVNLESIHGKIVKEVDTKRLQRLRSISLCDYVINGPWLGRVDKIVERVSVTLDDGSNYEVLVNDQDKLVALPPNLLEDSQYSYYPGQRVQVKLAHAPRSTTWLCGNWRENQVFGTVSAVEAGLVYVDWLASMVMGGDQKLATPQALQNPENLTLLPSVSHASWQLGDWCILPGSPHCDIAEQKTPNVVAYNLNEGHTTFQKGFNRNMQSSSSDELFVITKTKMKVDVMWQDGSCILGVDSQQLLPVGAVNAHDFWPEQFVVEKETCNSKRWGVVKAVNAKEQTVMVQWTTLVEKEATRCVGEQMEEIVSAYELLEHPDFGFCFSDVVFRLLPEGNIDPNADKIVATGMKHLLTESGYSGAYCLSSIGVVTGFKNGVVEVKWANGSTSKVAPYEIWRMERSEFSNSGTISSEGSAQDLNQKISQSDEASSNHQETGLVKLYSVGESGSKSIPECSSFFLPKAAIGFITNLASSLFGSHGSTSVISSHSRCNDSEDQSDSEVHVKEATELDDISESNSSEVDVATMVSLPIEGKGTNKTRDSTPLDSSRKLVRFKQFDMINDCSDHHFFSSGKELAQSQVTKSWVKKVQQEWSNLEADLPNTIYVRVFEERMDLLRAALVGAPGTPYHDGLFFFDIMLPPQYPHEPPMVHYHSGGMRLNPNLYESGRVCLSLLNTWNGSGTEVWNPGSSSILQVLLSFQALVLNEKPYFNEAGYDKQLGRAEGEKNSVGYNENAFLITCKSMISLLRKPPKHFEMLVKDHFTNRAQHVLAACKAYMEGVPVGSSANMDESSTTNSTGFKIMLSKLYPKLVEAFSEIGVDCGQVIAPES</sequence>
<dbReference type="InterPro" id="IPR000608">
    <property type="entry name" value="UBC"/>
</dbReference>
<dbReference type="GO" id="GO:0005524">
    <property type="term" value="F:ATP binding"/>
    <property type="evidence" value="ECO:0007669"/>
    <property type="project" value="UniProtKB-KW"/>
</dbReference>
<dbReference type="FunFam" id="3.10.110.10:FF:000028">
    <property type="entry name" value="Probable ubiquitin-conjugating enzyme E2 23"/>
    <property type="match status" value="1"/>
</dbReference>
<feature type="region of interest" description="Disordered" evidence="6">
    <location>
        <begin position="559"/>
        <end position="587"/>
    </location>
</feature>
<dbReference type="Gene3D" id="3.10.110.10">
    <property type="entry name" value="Ubiquitin Conjugating Enzyme"/>
    <property type="match status" value="1"/>
</dbReference>
<gene>
    <name evidence="8" type="ORF">MERR_LOCUS25060</name>
</gene>
<evidence type="ECO:0000256" key="5">
    <source>
        <dbReference type="ARBA" id="ARBA00022840"/>
    </source>
</evidence>
<protein>
    <recommendedName>
        <fullName evidence="1">E2 ubiquitin-conjugating enzyme</fullName>
        <ecNumber evidence="1">2.3.2.23</ecNumber>
    </recommendedName>
</protein>
<name>A0A6D2JA73_9BRAS</name>
<evidence type="ECO:0000256" key="3">
    <source>
        <dbReference type="ARBA" id="ARBA00022741"/>
    </source>
</evidence>
<keyword evidence="9" id="KW-1185">Reference proteome</keyword>
<evidence type="ECO:0000259" key="7">
    <source>
        <dbReference type="PROSITE" id="PS50127"/>
    </source>
</evidence>
<dbReference type="PROSITE" id="PS50127">
    <property type="entry name" value="UBC_2"/>
    <property type="match status" value="1"/>
</dbReference>
<dbReference type="Pfam" id="PF23043">
    <property type="entry name" value="SH3-B_UBE2O"/>
    <property type="match status" value="1"/>
</dbReference>
<organism evidence="8 9">
    <name type="scientific">Microthlaspi erraticum</name>
    <dbReference type="NCBI Taxonomy" id="1685480"/>
    <lineage>
        <taxon>Eukaryota</taxon>
        <taxon>Viridiplantae</taxon>
        <taxon>Streptophyta</taxon>
        <taxon>Embryophyta</taxon>
        <taxon>Tracheophyta</taxon>
        <taxon>Spermatophyta</taxon>
        <taxon>Magnoliopsida</taxon>
        <taxon>eudicotyledons</taxon>
        <taxon>Gunneridae</taxon>
        <taxon>Pentapetalae</taxon>
        <taxon>rosids</taxon>
        <taxon>malvids</taxon>
        <taxon>Brassicales</taxon>
        <taxon>Brassicaceae</taxon>
        <taxon>Coluteocarpeae</taxon>
        <taxon>Microthlaspi</taxon>
    </lineage>
</organism>
<dbReference type="InterPro" id="IPR016135">
    <property type="entry name" value="UBQ-conjugating_enzyme/RWD"/>
</dbReference>
<proteinExistence type="predicted"/>
<dbReference type="InterPro" id="IPR057733">
    <property type="entry name" value="UBE2O-like_SH3-B"/>
</dbReference>
<dbReference type="Pfam" id="PF00179">
    <property type="entry name" value="UQ_con"/>
    <property type="match status" value="1"/>
</dbReference>
<feature type="domain" description="UBC core" evidence="7">
    <location>
        <begin position="736"/>
        <end position="896"/>
    </location>
</feature>
<dbReference type="InterPro" id="IPR057735">
    <property type="entry name" value="UBE2O-like_tSH3-B"/>
</dbReference>
<dbReference type="Pfam" id="PF23046">
    <property type="entry name" value="tSH3-B_UBE2O"/>
    <property type="match status" value="1"/>
</dbReference>
<evidence type="ECO:0000313" key="9">
    <source>
        <dbReference type="Proteomes" id="UP000467841"/>
    </source>
</evidence>
<dbReference type="GO" id="GO:0061631">
    <property type="term" value="F:ubiquitin conjugating enzyme activity"/>
    <property type="evidence" value="ECO:0007669"/>
    <property type="project" value="UniProtKB-EC"/>
</dbReference>
<dbReference type="PANTHER" id="PTHR46116">
    <property type="entry name" value="(E3-INDEPENDENT) E2 UBIQUITIN-CONJUGATING ENZYME"/>
    <property type="match status" value="1"/>
</dbReference>
<keyword evidence="3" id="KW-0547">Nucleotide-binding</keyword>
<evidence type="ECO:0000256" key="6">
    <source>
        <dbReference type="SAM" id="MobiDB-lite"/>
    </source>
</evidence>
<evidence type="ECO:0000256" key="2">
    <source>
        <dbReference type="ARBA" id="ARBA00022679"/>
    </source>
</evidence>
<dbReference type="EC" id="2.3.2.23" evidence="1"/>
<dbReference type="EMBL" id="CACVBM020001183">
    <property type="protein sequence ID" value="CAA7037825.1"/>
    <property type="molecule type" value="Genomic_DNA"/>
</dbReference>
<dbReference type="PANTHER" id="PTHR46116:SF15">
    <property type="entry name" value="(E3-INDEPENDENT) E2 UBIQUITIN-CONJUGATING ENZYME"/>
    <property type="match status" value="1"/>
</dbReference>
<dbReference type="AlphaFoldDB" id="A0A6D2JA73"/>
<reference evidence="8" key="1">
    <citation type="submission" date="2020-01" db="EMBL/GenBank/DDBJ databases">
        <authorList>
            <person name="Mishra B."/>
        </authorList>
    </citation>
    <scope>NUCLEOTIDE SEQUENCE [LARGE SCALE GENOMIC DNA]</scope>
</reference>
<comment type="caution">
    <text evidence="8">The sequence shown here is derived from an EMBL/GenBank/DDBJ whole genome shotgun (WGS) entry which is preliminary data.</text>
</comment>
<dbReference type="SUPFAM" id="SSF54495">
    <property type="entry name" value="UBC-like"/>
    <property type="match status" value="1"/>
</dbReference>
<dbReference type="Proteomes" id="UP000467841">
    <property type="component" value="Unassembled WGS sequence"/>
</dbReference>
<keyword evidence="2" id="KW-0808">Transferase</keyword>
<evidence type="ECO:0000256" key="4">
    <source>
        <dbReference type="ARBA" id="ARBA00022786"/>
    </source>
</evidence>
<keyword evidence="5" id="KW-0067">ATP-binding</keyword>
<dbReference type="SMART" id="SM00212">
    <property type="entry name" value="UBCc"/>
    <property type="match status" value="1"/>
</dbReference>